<dbReference type="OrthoDB" id="39952at2759"/>
<keyword evidence="3" id="KW-1185">Reference proteome</keyword>
<dbReference type="PANTHER" id="PTHR12461:SF105">
    <property type="entry name" value="HYPOXIA-INDUCIBLE FACTOR 1-ALPHA INHIBITOR"/>
    <property type="match status" value="1"/>
</dbReference>
<protein>
    <recommendedName>
        <fullName evidence="1">JmjC domain-containing protein</fullName>
    </recommendedName>
</protein>
<dbReference type="SMART" id="SM00558">
    <property type="entry name" value="JmjC"/>
    <property type="match status" value="1"/>
</dbReference>
<dbReference type="EMBL" id="BRYA01000648">
    <property type="protein sequence ID" value="GMI27781.1"/>
    <property type="molecule type" value="Genomic_DNA"/>
</dbReference>
<gene>
    <name evidence="2" type="ORF">TrCOL_g12379</name>
</gene>
<accession>A0A9W7L4I0</accession>
<evidence type="ECO:0000259" key="1">
    <source>
        <dbReference type="PROSITE" id="PS51184"/>
    </source>
</evidence>
<dbReference type="SUPFAM" id="SSF51197">
    <property type="entry name" value="Clavaminate synthase-like"/>
    <property type="match status" value="1"/>
</dbReference>
<dbReference type="Gene3D" id="2.60.120.650">
    <property type="entry name" value="Cupin"/>
    <property type="match status" value="1"/>
</dbReference>
<dbReference type="InterPro" id="IPR003347">
    <property type="entry name" value="JmjC_dom"/>
</dbReference>
<name>A0A9W7L4I0_9STRA</name>
<reference evidence="3" key="1">
    <citation type="journal article" date="2023" name="Commun. Biol.">
        <title>Genome analysis of Parmales, the sister group of diatoms, reveals the evolutionary specialization of diatoms from phago-mixotrophs to photoautotrophs.</title>
        <authorList>
            <person name="Ban H."/>
            <person name="Sato S."/>
            <person name="Yoshikawa S."/>
            <person name="Yamada K."/>
            <person name="Nakamura Y."/>
            <person name="Ichinomiya M."/>
            <person name="Sato N."/>
            <person name="Blanc-Mathieu R."/>
            <person name="Endo H."/>
            <person name="Kuwata A."/>
            <person name="Ogata H."/>
        </authorList>
    </citation>
    <scope>NUCLEOTIDE SEQUENCE [LARGE SCALE GENOMIC DNA]</scope>
</reference>
<dbReference type="Proteomes" id="UP001165065">
    <property type="component" value="Unassembled WGS sequence"/>
</dbReference>
<sequence length="355" mass="39773">MLFSKRHILAAGPILAALMAMILRSPTFWWGAIQWHRSLLGGVEVKAAMEEREKAIWAIHLDSLPSNMTIRPTHPLTITHVSDLHLFDSSRPAIFRGLSKDTVLSSANMITDPDIKDIIVDYFADARLVSTVPDSVGPVGEVVRKIIGGGPQKFGTQKIVASAPFIIDRLVKANDWLPLAFNRWRIALWRGVGQSDTVLSYLANLIVTVPVFMATGQPNKGLKETTRTDLHCEPIANLVFQTQGEKVWTLVEPQHSQYLKPTLAPDGRAYFYSSLDPLSSTSLDHVPRYEVKTQAGDIMYVPTWTWHRVEYLPGITAISVSLFEFNTFEFMVNNPLFAVTLFPNIIKELLGFKFT</sequence>
<dbReference type="PROSITE" id="PS51184">
    <property type="entry name" value="JMJC"/>
    <property type="match status" value="1"/>
</dbReference>
<evidence type="ECO:0000313" key="3">
    <source>
        <dbReference type="Proteomes" id="UP001165065"/>
    </source>
</evidence>
<dbReference type="Pfam" id="PF13621">
    <property type="entry name" value="Cupin_8"/>
    <property type="match status" value="1"/>
</dbReference>
<evidence type="ECO:0000313" key="2">
    <source>
        <dbReference type="EMBL" id="GMI27781.1"/>
    </source>
</evidence>
<dbReference type="InterPro" id="IPR041667">
    <property type="entry name" value="Cupin_8"/>
</dbReference>
<dbReference type="PANTHER" id="PTHR12461">
    <property type="entry name" value="HYPOXIA-INDUCIBLE FACTOR 1 ALPHA INHIBITOR-RELATED"/>
    <property type="match status" value="1"/>
</dbReference>
<feature type="domain" description="JmjC" evidence="1">
    <location>
        <begin position="175"/>
        <end position="343"/>
    </location>
</feature>
<dbReference type="AlphaFoldDB" id="A0A9W7L4I0"/>
<proteinExistence type="predicted"/>
<organism evidence="2 3">
    <name type="scientific">Triparma columacea</name>
    <dbReference type="NCBI Taxonomy" id="722753"/>
    <lineage>
        <taxon>Eukaryota</taxon>
        <taxon>Sar</taxon>
        <taxon>Stramenopiles</taxon>
        <taxon>Ochrophyta</taxon>
        <taxon>Bolidophyceae</taxon>
        <taxon>Parmales</taxon>
        <taxon>Triparmaceae</taxon>
        <taxon>Triparma</taxon>
    </lineage>
</organism>
<comment type="caution">
    <text evidence="2">The sequence shown here is derived from an EMBL/GenBank/DDBJ whole genome shotgun (WGS) entry which is preliminary data.</text>
</comment>